<evidence type="ECO:0000256" key="1">
    <source>
        <dbReference type="SAM" id="Phobius"/>
    </source>
</evidence>
<evidence type="ECO:0000313" key="2">
    <source>
        <dbReference type="EMBL" id="MBC8360038.1"/>
    </source>
</evidence>
<keyword evidence="1" id="KW-1133">Transmembrane helix</keyword>
<name>A0A8J6TKY9_9BACT</name>
<feature type="transmembrane region" description="Helical" evidence="1">
    <location>
        <begin position="6"/>
        <end position="22"/>
    </location>
</feature>
<feature type="transmembrane region" description="Helical" evidence="1">
    <location>
        <begin position="64"/>
        <end position="82"/>
    </location>
</feature>
<dbReference type="AlphaFoldDB" id="A0A8J6TKY9"/>
<comment type="caution">
    <text evidence="2">The sequence shown here is derived from an EMBL/GenBank/DDBJ whole genome shotgun (WGS) entry which is preliminary data.</text>
</comment>
<organism evidence="2 3">
    <name type="scientific">Candidatus Desulfatibia profunda</name>
    <dbReference type="NCBI Taxonomy" id="2841695"/>
    <lineage>
        <taxon>Bacteria</taxon>
        <taxon>Pseudomonadati</taxon>
        <taxon>Thermodesulfobacteriota</taxon>
        <taxon>Desulfobacteria</taxon>
        <taxon>Desulfobacterales</taxon>
        <taxon>Desulfobacterales incertae sedis</taxon>
        <taxon>Candidatus Desulfatibia</taxon>
    </lineage>
</organism>
<sequence length="123" mass="14217">MQWFLYAISLAWITIGAFTILYTEESRNVVKRMYEEVDRKILAVLPLIFGVLFILSAPVSRHAWFIRLIGITAVGKGLFIFTNPHRLYETITDWYITSLSDQTYRFLGILTLILGTAVLSWIL</sequence>
<proteinExistence type="predicted"/>
<keyword evidence="1" id="KW-0812">Transmembrane</keyword>
<feature type="transmembrane region" description="Helical" evidence="1">
    <location>
        <begin position="42"/>
        <end position="58"/>
    </location>
</feature>
<accession>A0A8J6TKY9</accession>
<reference evidence="2 3" key="1">
    <citation type="submission" date="2020-08" db="EMBL/GenBank/DDBJ databases">
        <title>Bridging the membrane lipid divide: bacteria of the FCB group superphylum have the potential to synthesize archaeal ether lipids.</title>
        <authorList>
            <person name="Villanueva L."/>
            <person name="Von Meijenfeldt F.A.B."/>
            <person name="Westbye A.B."/>
            <person name="Yadav S."/>
            <person name="Hopmans E.C."/>
            <person name="Dutilh B.E."/>
            <person name="Sinninghe Damste J.S."/>
        </authorList>
    </citation>
    <scope>NUCLEOTIDE SEQUENCE [LARGE SCALE GENOMIC DNA]</scope>
    <source>
        <strain evidence="2">NIOZ-UU30</strain>
    </source>
</reference>
<keyword evidence="1" id="KW-0472">Membrane</keyword>
<protein>
    <submittedName>
        <fullName evidence="2">Uncharacterized protein</fullName>
    </submittedName>
</protein>
<evidence type="ECO:0000313" key="3">
    <source>
        <dbReference type="Proteomes" id="UP000603434"/>
    </source>
</evidence>
<dbReference type="Proteomes" id="UP000603434">
    <property type="component" value="Unassembled WGS sequence"/>
</dbReference>
<feature type="transmembrane region" description="Helical" evidence="1">
    <location>
        <begin position="103"/>
        <end position="122"/>
    </location>
</feature>
<gene>
    <name evidence="2" type="ORF">H8E23_01400</name>
</gene>
<dbReference type="EMBL" id="JACNJH010000059">
    <property type="protein sequence ID" value="MBC8360038.1"/>
    <property type="molecule type" value="Genomic_DNA"/>
</dbReference>